<dbReference type="InterPro" id="IPR000999">
    <property type="entry name" value="RNase_III_dom"/>
</dbReference>
<comment type="similarity">
    <text evidence="6">Belongs to the MrnC RNase family.</text>
</comment>
<evidence type="ECO:0000313" key="9">
    <source>
        <dbReference type="Proteomes" id="UP001314796"/>
    </source>
</evidence>
<keyword evidence="5 6" id="KW-0378">Hydrolase</keyword>
<keyword evidence="3 6" id="KW-0540">Nuclease</keyword>
<reference evidence="8 9" key="1">
    <citation type="submission" date="2021-01" db="EMBL/GenBank/DDBJ databases">
        <title>Genomic Encyclopedia of Type Strains, Phase IV (KMG-IV): sequencing the most valuable type-strain genomes for metagenomic binning, comparative biology and taxonomic classification.</title>
        <authorList>
            <person name="Goeker M."/>
        </authorList>
    </citation>
    <scope>NUCLEOTIDE SEQUENCE [LARGE SCALE GENOMIC DNA]</scope>
    <source>
        <strain evidence="8 9">DSM 25890</strain>
    </source>
</reference>
<evidence type="ECO:0000256" key="1">
    <source>
        <dbReference type="ARBA" id="ARBA00022517"/>
    </source>
</evidence>
<dbReference type="SUPFAM" id="SSF69065">
    <property type="entry name" value="RNase III domain-like"/>
    <property type="match status" value="1"/>
</dbReference>
<comment type="caution">
    <text evidence="8">The sequence shown here is derived from an EMBL/GenBank/DDBJ whole genome shotgun (WGS) entry which is preliminary data.</text>
</comment>
<protein>
    <recommendedName>
        <fullName evidence="6">Mini-ribonuclease 3</fullName>
        <shortName evidence="6">Mini-3</shortName>
        <shortName evidence="6">Mini-RNase 3</shortName>
        <ecNumber evidence="6">3.1.26.-</ecNumber>
    </recommendedName>
    <alternativeName>
        <fullName evidence="6">Mini-RNase III</fullName>
        <shortName evidence="6">Mini-III</shortName>
    </alternativeName>
</protein>
<keyword evidence="6" id="KW-0699">rRNA-binding</keyword>
<dbReference type="InterPro" id="IPR008226">
    <property type="entry name" value="Mini3_fam"/>
</dbReference>
<feature type="domain" description="RNase III" evidence="7">
    <location>
        <begin position="3"/>
        <end position="142"/>
    </location>
</feature>
<proteinExistence type="inferred from homology"/>
<dbReference type="GO" id="GO:0016787">
    <property type="term" value="F:hydrolase activity"/>
    <property type="evidence" value="ECO:0007669"/>
    <property type="project" value="UniProtKB-KW"/>
</dbReference>
<evidence type="ECO:0000256" key="5">
    <source>
        <dbReference type="ARBA" id="ARBA00022801"/>
    </source>
</evidence>
<dbReference type="PANTHER" id="PTHR34276">
    <property type="entry name" value="MINI-RIBONUCLEASE 3"/>
    <property type="match status" value="1"/>
</dbReference>
<comment type="function">
    <text evidence="6">Involved in correct processing of both the 5' and 3' ends of 23S rRNA precursor. Processes 30S rRNA precursor transcript even in absence of ribonuclease 3 (Rnc); Rnc processes 30S rRNA into smaller rRNA precursors.</text>
</comment>
<dbReference type="SMART" id="SM00535">
    <property type="entry name" value="RIBOc"/>
    <property type="match status" value="1"/>
</dbReference>
<dbReference type="Pfam" id="PF00636">
    <property type="entry name" value="Ribonuclease_3"/>
    <property type="match status" value="1"/>
</dbReference>
<dbReference type="PANTHER" id="PTHR34276:SF1">
    <property type="entry name" value="MINI-RIBONUCLEASE 3"/>
    <property type="match status" value="1"/>
</dbReference>
<keyword evidence="6" id="KW-0963">Cytoplasm</keyword>
<evidence type="ECO:0000256" key="2">
    <source>
        <dbReference type="ARBA" id="ARBA00022552"/>
    </source>
</evidence>
<name>A0ABS2NQW9_9FIRM</name>
<evidence type="ECO:0000256" key="3">
    <source>
        <dbReference type="ARBA" id="ARBA00022722"/>
    </source>
</evidence>
<feature type="active site" evidence="6">
    <location>
        <position position="33"/>
    </location>
</feature>
<dbReference type="Gene3D" id="1.10.1520.10">
    <property type="entry name" value="Ribonuclease III domain"/>
    <property type="match status" value="1"/>
</dbReference>
<dbReference type="Proteomes" id="UP001314796">
    <property type="component" value="Unassembled WGS sequence"/>
</dbReference>
<comment type="subunit">
    <text evidence="6">Homodimer.</text>
</comment>
<evidence type="ECO:0000256" key="4">
    <source>
        <dbReference type="ARBA" id="ARBA00022759"/>
    </source>
</evidence>
<dbReference type="EMBL" id="JAFBEE010000011">
    <property type="protein sequence ID" value="MBM7615325.1"/>
    <property type="molecule type" value="Genomic_DNA"/>
</dbReference>
<dbReference type="HAMAP" id="MF_01468">
    <property type="entry name" value="RNase_Mini_III"/>
    <property type="match status" value="1"/>
</dbReference>
<keyword evidence="9" id="KW-1185">Reference proteome</keyword>
<dbReference type="InterPro" id="IPR036389">
    <property type="entry name" value="RNase_III_sf"/>
</dbReference>
<keyword evidence="6" id="KW-0460">Magnesium</keyword>
<evidence type="ECO:0000313" key="8">
    <source>
        <dbReference type="EMBL" id="MBM7615325.1"/>
    </source>
</evidence>
<organism evidence="8 9">
    <name type="scientific">Alkaliphilus hydrothermalis</name>
    <dbReference type="NCBI Taxonomy" id="1482730"/>
    <lineage>
        <taxon>Bacteria</taxon>
        <taxon>Bacillati</taxon>
        <taxon>Bacillota</taxon>
        <taxon>Clostridia</taxon>
        <taxon>Peptostreptococcales</taxon>
        <taxon>Natronincolaceae</taxon>
        <taxon>Alkaliphilus</taxon>
    </lineage>
</organism>
<accession>A0ABS2NQW9</accession>
<keyword evidence="6" id="KW-0694">RNA-binding</keyword>
<evidence type="ECO:0000259" key="7">
    <source>
        <dbReference type="SMART" id="SM00535"/>
    </source>
</evidence>
<comment type="cofactor">
    <cofactor evidence="6">
        <name>Mg(2+)</name>
        <dbReference type="ChEBI" id="CHEBI:18420"/>
    </cofactor>
</comment>
<keyword evidence="1 6" id="KW-0690">Ribosome biogenesis</keyword>
<sequence length="160" mass="17809">MESLLDKINTPTEIKTEQEARMMAPLVLAYVGDAVFEVFVRNHLVLEKNVSVNALHKSATKYVKAKAQAKIVHTLEPELTEVEWTVVKRGRNQKSATVPKNADLTDYRYATGFEALLGYLFYTGSTERLMEIMAKGIAIINGEIPANLISNKEDGGNHES</sequence>
<comment type="subcellular location">
    <subcellularLocation>
        <location evidence="6">Cytoplasm</location>
    </subcellularLocation>
</comment>
<dbReference type="EC" id="3.1.26.-" evidence="6"/>
<keyword evidence="2 6" id="KW-0698">rRNA processing</keyword>
<dbReference type="RefSeq" id="WP_204402390.1">
    <property type="nucleotide sequence ID" value="NZ_JAFBEE010000011.1"/>
</dbReference>
<evidence type="ECO:0000256" key="6">
    <source>
        <dbReference type="HAMAP-Rule" id="MF_01468"/>
    </source>
</evidence>
<keyword evidence="4 6" id="KW-0255">Endonuclease</keyword>
<gene>
    <name evidence="6" type="primary">mrnC</name>
    <name evidence="8" type="ORF">JOC73_001894</name>
</gene>